<dbReference type="EMBL" id="QGKX02000088">
    <property type="protein sequence ID" value="KAF3589813.1"/>
    <property type="molecule type" value="Genomic_DNA"/>
</dbReference>
<evidence type="ECO:0000313" key="2">
    <source>
        <dbReference type="Proteomes" id="UP000712600"/>
    </source>
</evidence>
<dbReference type="Proteomes" id="UP000712600">
    <property type="component" value="Unassembled WGS sequence"/>
</dbReference>
<reference evidence="1" key="1">
    <citation type="submission" date="2019-12" db="EMBL/GenBank/DDBJ databases">
        <title>Genome sequencing and annotation of Brassica cretica.</title>
        <authorList>
            <person name="Studholme D.J."/>
            <person name="Sarris P."/>
        </authorList>
    </citation>
    <scope>NUCLEOTIDE SEQUENCE</scope>
    <source>
        <strain evidence="1">PFS-109/04</strain>
        <tissue evidence="1">Leaf</tissue>
    </source>
</reference>
<accession>A0A8S9SAJ9</accession>
<sequence>MRVNQEEKEFSDWLLQVGEGHPHLESGYECDNHHEQMIAVDKSLIRIYSPEHISQTMAQSNEEELTRSLYPAIPCYFFLMVHTSSPVIQMT</sequence>
<name>A0A8S9SAJ9_BRACR</name>
<dbReference type="AlphaFoldDB" id="A0A8S9SAJ9"/>
<comment type="caution">
    <text evidence="1">The sequence shown here is derived from an EMBL/GenBank/DDBJ whole genome shotgun (WGS) entry which is preliminary data.</text>
</comment>
<organism evidence="1 2">
    <name type="scientific">Brassica cretica</name>
    <name type="common">Mustard</name>
    <dbReference type="NCBI Taxonomy" id="69181"/>
    <lineage>
        <taxon>Eukaryota</taxon>
        <taxon>Viridiplantae</taxon>
        <taxon>Streptophyta</taxon>
        <taxon>Embryophyta</taxon>
        <taxon>Tracheophyta</taxon>
        <taxon>Spermatophyta</taxon>
        <taxon>Magnoliopsida</taxon>
        <taxon>eudicotyledons</taxon>
        <taxon>Gunneridae</taxon>
        <taxon>Pentapetalae</taxon>
        <taxon>rosids</taxon>
        <taxon>malvids</taxon>
        <taxon>Brassicales</taxon>
        <taxon>Brassicaceae</taxon>
        <taxon>Brassiceae</taxon>
        <taxon>Brassica</taxon>
    </lineage>
</organism>
<gene>
    <name evidence="1" type="ORF">F2Q69_00031330</name>
</gene>
<protein>
    <submittedName>
        <fullName evidence="1">Uncharacterized protein</fullName>
    </submittedName>
</protein>
<evidence type="ECO:0000313" key="1">
    <source>
        <dbReference type="EMBL" id="KAF3589813.1"/>
    </source>
</evidence>
<proteinExistence type="predicted"/>